<gene>
    <name evidence="3" type="ORF">LAZ67_X003389</name>
</gene>
<organism evidence="3 4">
    <name type="scientific">Cordylochernes scorpioides</name>
    <dbReference type="NCBI Taxonomy" id="51811"/>
    <lineage>
        <taxon>Eukaryota</taxon>
        <taxon>Metazoa</taxon>
        <taxon>Ecdysozoa</taxon>
        <taxon>Arthropoda</taxon>
        <taxon>Chelicerata</taxon>
        <taxon>Arachnida</taxon>
        <taxon>Pseudoscorpiones</taxon>
        <taxon>Cheliferoidea</taxon>
        <taxon>Chernetidae</taxon>
        <taxon>Cordylochernes</taxon>
    </lineage>
</organism>
<name>A0ABY6LUE0_9ARAC</name>
<evidence type="ECO:0000256" key="1">
    <source>
        <dbReference type="SAM" id="MobiDB-lite"/>
    </source>
</evidence>
<dbReference type="EMBL" id="CP092886">
    <property type="protein sequence ID" value="UYV84768.1"/>
    <property type="molecule type" value="Genomic_DNA"/>
</dbReference>
<reference evidence="3 4" key="1">
    <citation type="submission" date="2022-03" db="EMBL/GenBank/DDBJ databases">
        <title>A chromosomal length assembly of Cordylochernes scorpioides.</title>
        <authorList>
            <person name="Zeh D."/>
            <person name="Zeh J."/>
        </authorList>
    </citation>
    <scope>NUCLEOTIDE SEQUENCE [LARGE SCALE GENOMIC DNA]</scope>
    <source>
        <strain evidence="3">IN4F17</strain>
        <tissue evidence="3">Whole Body</tissue>
    </source>
</reference>
<dbReference type="PANTHER" id="PTHR33244:SF3">
    <property type="entry name" value="PEPTIDASE A2 DOMAIN-CONTAINING PROTEIN"/>
    <property type="match status" value="1"/>
</dbReference>
<protein>
    <recommendedName>
        <fullName evidence="2">Pre-C2HC domain-containing protein</fullName>
    </recommendedName>
</protein>
<evidence type="ECO:0000313" key="4">
    <source>
        <dbReference type="Proteomes" id="UP001235939"/>
    </source>
</evidence>
<dbReference type="PANTHER" id="PTHR33244">
    <property type="entry name" value="INTEGRASE CATALYTIC DOMAIN-CONTAINING PROTEIN-RELATED"/>
    <property type="match status" value="1"/>
</dbReference>
<feature type="compositionally biased region" description="Polar residues" evidence="1">
    <location>
        <begin position="252"/>
        <end position="263"/>
    </location>
</feature>
<dbReference type="InterPro" id="IPR006579">
    <property type="entry name" value="Pre_C2HC_dom"/>
</dbReference>
<feature type="domain" description="Pre-C2HC" evidence="2">
    <location>
        <begin position="397"/>
        <end position="456"/>
    </location>
</feature>
<sequence>MAYLLIQVSPRRSIYSHSLLVRRFILVHLVHSFEEFRGDNNAVASTLLPPLYADNLMFRLPLETVFILKERKPRTMEDPKRLDQIKDHSVDFLKKWFHRFDGENIKNQLKKGRDPYLSLLGYRTAPLENGYSRAELCMNRKLITIVPTSSSRIPDLENLEKRERNQRHKNKTHFDIHHRARELPHLDEGTRVWVKDLRVPGVVLEDAGSPRSYIVNSTRGILRRNRFHLLPNPQGEKIDMEDEEMESPEMSQCFTSTGDNTTGDCEPRTFQRSTESERRELRSIYLEDHDTNKAPAKRSREKSAVAAKETTTKITTWCSNQGSEGNPEPTLQNKQPEKPHEAETVEMKIETHTISDYRKATKWLEDRHYTFHFKILDDKKNLRVVVRGLDCCITIPEIQEDLENKGFEMSKLARLRKSGTKEELLLIQVTLPKTARNKEIYNITDLCDMKCNVEAYRAPKGPGQCHRCQNSGHS</sequence>
<feature type="region of interest" description="Disordered" evidence="1">
    <location>
        <begin position="251"/>
        <end position="340"/>
    </location>
</feature>
<evidence type="ECO:0000259" key="2">
    <source>
        <dbReference type="Pfam" id="PF07530"/>
    </source>
</evidence>
<proteinExistence type="predicted"/>
<accession>A0ABY6LUE0</accession>
<feature type="compositionally biased region" description="Polar residues" evidence="1">
    <location>
        <begin position="312"/>
        <end position="334"/>
    </location>
</feature>
<evidence type="ECO:0000313" key="3">
    <source>
        <dbReference type="EMBL" id="UYV84768.1"/>
    </source>
</evidence>
<feature type="compositionally biased region" description="Basic and acidic residues" evidence="1">
    <location>
        <begin position="265"/>
        <end position="292"/>
    </location>
</feature>
<dbReference type="Pfam" id="PF07530">
    <property type="entry name" value="PRE_C2HC"/>
    <property type="match status" value="1"/>
</dbReference>
<keyword evidence="4" id="KW-1185">Reference proteome</keyword>
<dbReference type="Proteomes" id="UP001235939">
    <property type="component" value="Chromosome X"/>
</dbReference>